<name>A0A931LU58_FIMGI</name>
<protein>
    <submittedName>
        <fullName evidence="2">HK97 gp10 family phage protein</fullName>
    </submittedName>
</protein>
<accession>A0A931LU58</accession>
<dbReference type="Proteomes" id="UP000727962">
    <property type="component" value="Unassembled WGS sequence"/>
</dbReference>
<evidence type="ECO:0000313" key="3">
    <source>
        <dbReference type="Proteomes" id="UP000727962"/>
    </source>
</evidence>
<gene>
    <name evidence="2" type="ORF">HYR64_03725</name>
</gene>
<evidence type="ECO:0000256" key="1">
    <source>
        <dbReference type="SAM" id="MobiDB-lite"/>
    </source>
</evidence>
<evidence type="ECO:0000313" key="2">
    <source>
        <dbReference type="EMBL" id="MBI1756198.1"/>
    </source>
</evidence>
<dbReference type="Pfam" id="PF04883">
    <property type="entry name" value="HK97-gp10_like"/>
    <property type="match status" value="1"/>
</dbReference>
<proteinExistence type="predicted"/>
<sequence length="118" mass="12430">MTGGEPGIELAARMIGQSLAQAVEQTAQAVVDAARAELQSASSNKTRSRPSEPPIDHTGRLAASLRVERFGPAEAKVASDAPEAVYLELGTARMAPRPFLLPAAERAMAELKVDLHQG</sequence>
<dbReference type="EMBL" id="JACOSL010000026">
    <property type="protein sequence ID" value="MBI1756198.1"/>
    <property type="molecule type" value="Genomic_DNA"/>
</dbReference>
<comment type="caution">
    <text evidence="2">The sequence shown here is derived from an EMBL/GenBank/DDBJ whole genome shotgun (WGS) entry which is preliminary data.</text>
</comment>
<dbReference type="AlphaFoldDB" id="A0A931LU58"/>
<feature type="region of interest" description="Disordered" evidence="1">
    <location>
        <begin position="37"/>
        <end position="60"/>
    </location>
</feature>
<reference evidence="2" key="1">
    <citation type="submission" date="2020-07" db="EMBL/GenBank/DDBJ databases">
        <title>Huge and variable diversity of episymbiotic CPR bacteria and DPANN archaea in groundwater ecosystems.</title>
        <authorList>
            <person name="He C.Y."/>
            <person name="Keren R."/>
            <person name="Whittaker M."/>
            <person name="Farag I.F."/>
            <person name="Doudna J."/>
            <person name="Cate J.H.D."/>
            <person name="Banfield J.F."/>
        </authorList>
    </citation>
    <scope>NUCLEOTIDE SEQUENCE</scope>
    <source>
        <strain evidence="2">NC_groundwater_17_Pr7_B-0.1um_64_12</strain>
    </source>
</reference>
<organism evidence="2 3">
    <name type="scientific">Fimbriimonas ginsengisoli</name>
    <dbReference type="NCBI Taxonomy" id="1005039"/>
    <lineage>
        <taxon>Bacteria</taxon>
        <taxon>Bacillati</taxon>
        <taxon>Armatimonadota</taxon>
        <taxon>Fimbriimonadia</taxon>
        <taxon>Fimbriimonadales</taxon>
        <taxon>Fimbriimonadaceae</taxon>
        <taxon>Fimbriimonas</taxon>
    </lineage>
</organism>
<dbReference type="InterPro" id="IPR010064">
    <property type="entry name" value="HK97-gp10_tail"/>
</dbReference>